<organism evidence="10 11">
    <name type="scientific">Spirosoma arboris</name>
    <dbReference type="NCBI Taxonomy" id="2682092"/>
    <lineage>
        <taxon>Bacteria</taxon>
        <taxon>Pseudomonadati</taxon>
        <taxon>Bacteroidota</taxon>
        <taxon>Cytophagia</taxon>
        <taxon>Cytophagales</taxon>
        <taxon>Cytophagaceae</taxon>
        <taxon>Spirosoma</taxon>
    </lineage>
</organism>
<dbReference type="InterPro" id="IPR036890">
    <property type="entry name" value="HATPase_C_sf"/>
</dbReference>
<dbReference type="InterPro" id="IPR005467">
    <property type="entry name" value="His_kinase_dom"/>
</dbReference>
<evidence type="ECO:0000256" key="5">
    <source>
        <dbReference type="ARBA" id="ARBA00022692"/>
    </source>
</evidence>
<sequence length="419" mass="47563">MSLLSQTARYLLFTALAIALIGSVGFYTLIHRKIRHEVDEILVAEVKKTERRLQLQPLRKVSDWDDNPHIELATRHLRPHFRDIVLIDSFDTNEPIQVRQLRQTVSANGQTYLVTVRLPYYEFNELAREMSAGVIVGFLILMALSVAIGLGLSRRLWEPFYMTISQLGSFRLDGATDQSFPASRVREFSLLSRSLSELTQKLRRQFSLQKQFTENASHELQTPLAVASAELDFLMQSERLNEADHTHLQRATDALSRLSQMNRSLLLLTQVENDQFAADELVDLSALLTQYIDEYEPFFEHKNMSIERSIAPAIQLRVNRQLVSVLVTNLLKNAVRHGNTGGSVGIELTAQSLQIRNTGKPLPFADNQLFNRFVKDPARPDSTGLGLALVKQICDRYRLPLTYGYNSAKGEHSFQVGLL</sequence>
<evidence type="ECO:0000256" key="4">
    <source>
        <dbReference type="ARBA" id="ARBA00022679"/>
    </source>
</evidence>
<keyword evidence="3" id="KW-0597">Phosphoprotein</keyword>
<dbReference type="EMBL" id="WPIN01000001">
    <property type="protein sequence ID" value="MVM29068.1"/>
    <property type="molecule type" value="Genomic_DNA"/>
</dbReference>
<dbReference type="GO" id="GO:0000155">
    <property type="term" value="F:phosphorelay sensor kinase activity"/>
    <property type="evidence" value="ECO:0007669"/>
    <property type="project" value="InterPro"/>
</dbReference>
<reference evidence="10 11" key="1">
    <citation type="submission" date="2019-12" db="EMBL/GenBank/DDBJ databases">
        <title>Spirosoma sp. HMF4905 genome sequencing and assembly.</title>
        <authorList>
            <person name="Kang H."/>
            <person name="Cha I."/>
            <person name="Kim H."/>
            <person name="Joh K."/>
        </authorList>
    </citation>
    <scope>NUCLEOTIDE SEQUENCE [LARGE SCALE GENOMIC DNA]</scope>
    <source>
        <strain evidence="10 11">HMF4905</strain>
    </source>
</reference>
<keyword evidence="5 8" id="KW-0812">Transmembrane</keyword>
<proteinExistence type="predicted"/>
<dbReference type="AlphaFoldDB" id="A0A7K1S620"/>
<feature type="transmembrane region" description="Helical" evidence="8">
    <location>
        <begin position="12"/>
        <end position="30"/>
    </location>
</feature>
<evidence type="ECO:0000256" key="1">
    <source>
        <dbReference type="ARBA" id="ARBA00000085"/>
    </source>
</evidence>
<dbReference type="CDD" id="cd00082">
    <property type="entry name" value="HisKA"/>
    <property type="match status" value="1"/>
</dbReference>
<keyword evidence="4" id="KW-0808">Transferase</keyword>
<name>A0A7K1S620_9BACT</name>
<feature type="transmembrane region" description="Helical" evidence="8">
    <location>
        <begin position="130"/>
        <end position="152"/>
    </location>
</feature>
<keyword evidence="6 10" id="KW-0418">Kinase</keyword>
<dbReference type="Pfam" id="PF00512">
    <property type="entry name" value="HisKA"/>
    <property type="match status" value="1"/>
</dbReference>
<dbReference type="InterPro" id="IPR050428">
    <property type="entry name" value="TCS_sensor_his_kinase"/>
</dbReference>
<comment type="catalytic activity">
    <reaction evidence="1">
        <text>ATP + protein L-histidine = ADP + protein N-phospho-L-histidine.</text>
        <dbReference type="EC" id="2.7.13.3"/>
    </reaction>
</comment>
<protein>
    <recommendedName>
        <fullName evidence="2">histidine kinase</fullName>
        <ecNumber evidence="2">2.7.13.3</ecNumber>
    </recommendedName>
</protein>
<comment type="caution">
    <text evidence="10">The sequence shown here is derived from an EMBL/GenBank/DDBJ whole genome shotgun (WGS) entry which is preliminary data.</text>
</comment>
<evidence type="ECO:0000256" key="2">
    <source>
        <dbReference type="ARBA" id="ARBA00012438"/>
    </source>
</evidence>
<dbReference type="Proteomes" id="UP000436006">
    <property type="component" value="Unassembled WGS sequence"/>
</dbReference>
<dbReference type="SMART" id="SM00388">
    <property type="entry name" value="HisKA"/>
    <property type="match status" value="1"/>
</dbReference>
<dbReference type="SMART" id="SM00387">
    <property type="entry name" value="HATPase_c"/>
    <property type="match status" value="1"/>
</dbReference>
<keyword evidence="11" id="KW-1185">Reference proteome</keyword>
<dbReference type="PROSITE" id="PS50109">
    <property type="entry name" value="HIS_KIN"/>
    <property type="match status" value="1"/>
</dbReference>
<dbReference type="PANTHER" id="PTHR45436">
    <property type="entry name" value="SENSOR HISTIDINE KINASE YKOH"/>
    <property type="match status" value="1"/>
</dbReference>
<keyword evidence="7 8" id="KW-1133">Transmembrane helix</keyword>
<evidence type="ECO:0000256" key="7">
    <source>
        <dbReference type="ARBA" id="ARBA00022989"/>
    </source>
</evidence>
<dbReference type="GO" id="GO:0005886">
    <property type="term" value="C:plasma membrane"/>
    <property type="evidence" value="ECO:0007669"/>
    <property type="project" value="TreeGrafter"/>
</dbReference>
<evidence type="ECO:0000256" key="8">
    <source>
        <dbReference type="SAM" id="Phobius"/>
    </source>
</evidence>
<evidence type="ECO:0000256" key="6">
    <source>
        <dbReference type="ARBA" id="ARBA00022777"/>
    </source>
</evidence>
<dbReference type="InterPro" id="IPR036097">
    <property type="entry name" value="HisK_dim/P_sf"/>
</dbReference>
<dbReference type="InterPro" id="IPR003661">
    <property type="entry name" value="HisK_dim/P_dom"/>
</dbReference>
<gene>
    <name evidence="10" type="ORF">GO755_03420</name>
</gene>
<dbReference type="Pfam" id="PF02518">
    <property type="entry name" value="HATPase_c"/>
    <property type="match status" value="1"/>
</dbReference>
<keyword evidence="8" id="KW-0472">Membrane</keyword>
<feature type="domain" description="Histidine kinase" evidence="9">
    <location>
        <begin position="215"/>
        <end position="419"/>
    </location>
</feature>
<dbReference type="InterPro" id="IPR003594">
    <property type="entry name" value="HATPase_dom"/>
</dbReference>
<dbReference type="PANTHER" id="PTHR45436:SF5">
    <property type="entry name" value="SENSOR HISTIDINE KINASE TRCS"/>
    <property type="match status" value="1"/>
</dbReference>
<evidence type="ECO:0000313" key="10">
    <source>
        <dbReference type="EMBL" id="MVM29068.1"/>
    </source>
</evidence>
<dbReference type="RefSeq" id="WP_157583148.1">
    <property type="nucleotide sequence ID" value="NZ_WPIN01000001.1"/>
</dbReference>
<evidence type="ECO:0000256" key="3">
    <source>
        <dbReference type="ARBA" id="ARBA00022553"/>
    </source>
</evidence>
<dbReference type="EC" id="2.7.13.3" evidence="2"/>
<dbReference type="Gene3D" id="3.30.565.10">
    <property type="entry name" value="Histidine kinase-like ATPase, C-terminal domain"/>
    <property type="match status" value="1"/>
</dbReference>
<evidence type="ECO:0000313" key="11">
    <source>
        <dbReference type="Proteomes" id="UP000436006"/>
    </source>
</evidence>
<dbReference type="Gene3D" id="1.10.287.130">
    <property type="match status" value="1"/>
</dbReference>
<dbReference type="SUPFAM" id="SSF47384">
    <property type="entry name" value="Homodimeric domain of signal transducing histidine kinase"/>
    <property type="match status" value="1"/>
</dbReference>
<dbReference type="SUPFAM" id="SSF55874">
    <property type="entry name" value="ATPase domain of HSP90 chaperone/DNA topoisomerase II/histidine kinase"/>
    <property type="match status" value="1"/>
</dbReference>
<evidence type="ECO:0000259" key="9">
    <source>
        <dbReference type="PROSITE" id="PS50109"/>
    </source>
</evidence>
<accession>A0A7K1S620</accession>